<dbReference type="RefSeq" id="WP_128355445.1">
    <property type="nucleotide sequence ID" value="NZ_CP022987.1"/>
</dbReference>
<evidence type="ECO:0000313" key="2">
    <source>
        <dbReference type="Proteomes" id="UP000283474"/>
    </source>
</evidence>
<dbReference type="InterPro" id="IPR014942">
    <property type="entry name" value="AbiEii"/>
</dbReference>
<accession>A0A410GDS5</accession>
<dbReference type="Gene3D" id="3.10.450.620">
    <property type="entry name" value="JHP933, nucleotidyltransferase-like core domain"/>
    <property type="match status" value="1"/>
</dbReference>
<dbReference type="Proteomes" id="UP000283474">
    <property type="component" value="Chromosome"/>
</dbReference>
<dbReference type="KEGG" id="pus:CKA81_11860"/>
<proteinExistence type="predicted"/>
<dbReference type="AlphaFoldDB" id="A0A410GDS5"/>
<organism evidence="1 2">
    <name type="scientific">Pollutimonas thiosulfatoxidans</name>
    <dbReference type="NCBI Taxonomy" id="2028345"/>
    <lineage>
        <taxon>Bacteria</taxon>
        <taxon>Pseudomonadati</taxon>
        <taxon>Pseudomonadota</taxon>
        <taxon>Betaproteobacteria</taxon>
        <taxon>Burkholderiales</taxon>
        <taxon>Alcaligenaceae</taxon>
        <taxon>Pollutimonas</taxon>
    </lineage>
</organism>
<gene>
    <name evidence="1" type="ORF">CKA81_11860</name>
</gene>
<protein>
    <recommendedName>
        <fullName evidence="3">Nucleotidyl transferase AbiEii/AbiGii toxin family protein</fullName>
    </recommendedName>
</protein>
<dbReference type="EMBL" id="CP022987">
    <property type="protein sequence ID" value="QAA94448.1"/>
    <property type="molecule type" value="Genomic_DNA"/>
</dbReference>
<dbReference type="OrthoDB" id="1550603at2"/>
<keyword evidence="2" id="KW-1185">Reference proteome</keyword>
<name>A0A410GDS5_9BURK</name>
<sequence length="306" mass="34316">MDKTYADTVRLLLAVTPAVFNNDIFAMKGGTAINLFVQNMPRLSVDIDVVYQPWQTQRDEALQAINDELAAISQRVHPLGLHTRLIRSKDLGDTKLIVENDSSQVKIEVNIVFRGTVLPVEYRPLSTSTSDLFGVEFDAPILARDELYAGKLVAALDRQHPRDLFDIWQLYESGGLTQGMAECFTIYLAGHNRPPHEVLFGKDKDISAEYERAFVGMTEVECSLDTLLAARTRLRDDLPQKLADKHKQFLGGLVRAEPDWSLLECDHARELPALRWKLSNLEAFRKRRPADFSAQADALVAGLGLA</sequence>
<evidence type="ECO:0000313" key="1">
    <source>
        <dbReference type="EMBL" id="QAA94448.1"/>
    </source>
</evidence>
<evidence type="ECO:0008006" key="3">
    <source>
        <dbReference type="Google" id="ProtNLM"/>
    </source>
</evidence>
<reference evidence="1 2" key="1">
    <citation type="submission" date="2017-08" db="EMBL/GenBank/DDBJ databases">
        <authorList>
            <person name="Park S.-J."/>
            <person name="Kim H."/>
        </authorList>
    </citation>
    <scope>NUCLEOTIDE SEQUENCE [LARGE SCALE GENOMIC DNA]</scope>
    <source>
        <strain evidence="2">ye3</strain>
    </source>
</reference>
<dbReference type="Pfam" id="PF08843">
    <property type="entry name" value="AbiEii"/>
    <property type="match status" value="1"/>
</dbReference>